<dbReference type="Pfam" id="PF03357">
    <property type="entry name" value="Snf7"/>
    <property type="match status" value="1"/>
</dbReference>
<comment type="similarity">
    <text evidence="1">Belongs to the SNF7 family.</text>
</comment>
<accession>A0A6S7FS48</accession>
<dbReference type="InterPro" id="IPR005024">
    <property type="entry name" value="Snf7_fam"/>
</dbReference>
<organism evidence="3 4">
    <name type="scientific">Paramuricea clavata</name>
    <name type="common">Red gorgonian</name>
    <name type="synonym">Violescent sea-whip</name>
    <dbReference type="NCBI Taxonomy" id="317549"/>
    <lineage>
        <taxon>Eukaryota</taxon>
        <taxon>Metazoa</taxon>
        <taxon>Cnidaria</taxon>
        <taxon>Anthozoa</taxon>
        <taxon>Octocorallia</taxon>
        <taxon>Malacalcyonacea</taxon>
        <taxon>Plexauridae</taxon>
        <taxon>Paramuricea</taxon>
    </lineage>
</organism>
<evidence type="ECO:0000313" key="3">
    <source>
        <dbReference type="EMBL" id="CAB3982764.1"/>
    </source>
</evidence>
<sequence>MGLFGKTPQKSPKEQVQEWSRSLRKESRQLDRQIRSIETEKAKVTRTIKESAKKGDVDSCRILAKEVIRAKKAVNKLYASKAQLSSVEMGMKNQLATLRVSGSLQKSTEVMKYMQQLVKLPEIQATMQELSKEMMKAGIIEEMLEDTFDSLEDEDMEEEAQEEVDKILFEVTQGALGQAGSVATNELPGELQGATAMADSDGEEDMADMQKRLETLRS</sequence>
<feature type="compositionally biased region" description="Basic and acidic residues" evidence="2">
    <location>
        <begin position="11"/>
        <end position="34"/>
    </location>
</feature>
<dbReference type="GO" id="GO:0007034">
    <property type="term" value="P:vacuolar transport"/>
    <property type="evidence" value="ECO:0007669"/>
    <property type="project" value="InterPro"/>
</dbReference>
<gene>
    <name evidence="3" type="ORF">PACLA_8A060104</name>
</gene>
<dbReference type="PANTHER" id="PTHR10476">
    <property type="entry name" value="CHARGED MULTIVESICULAR BODY PROTEIN"/>
    <property type="match status" value="1"/>
</dbReference>
<feature type="compositionally biased region" description="Basic and acidic residues" evidence="2">
    <location>
        <begin position="208"/>
        <end position="218"/>
    </location>
</feature>
<evidence type="ECO:0000256" key="1">
    <source>
        <dbReference type="ARBA" id="ARBA00006190"/>
    </source>
</evidence>
<keyword evidence="4" id="KW-1185">Reference proteome</keyword>
<dbReference type="Gene3D" id="6.10.140.1230">
    <property type="match status" value="1"/>
</dbReference>
<dbReference type="Proteomes" id="UP001152795">
    <property type="component" value="Unassembled WGS sequence"/>
</dbReference>
<dbReference type="OrthoDB" id="2329734at2759"/>
<protein>
    <submittedName>
        <fullName evidence="3">Charged multivesicular body 3 isoform X2</fullName>
    </submittedName>
</protein>
<evidence type="ECO:0000313" key="4">
    <source>
        <dbReference type="Proteomes" id="UP001152795"/>
    </source>
</evidence>
<dbReference type="EMBL" id="CACRXK020000539">
    <property type="protein sequence ID" value="CAB3982764.1"/>
    <property type="molecule type" value="Genomic_DNA"/>
</dbReference>
<dbReference type="AlphaFoldDB" id="A0A6S7FS48"/>
<name>A0A6S7FS48_PARCT</name>
<feature type="region of interest" description="Disordered" evidence="2">
    <location>
        <begin position="1"/>
        <end position="34"/>
    </location>
</feature>
<feature type="region of interest" description="Disordered" evidence="2">
    <location>
        <begin position="179"/>
        <end position="218"/>
    </location>
</feature>
<comment type="caution">
    <text evidence="3">The sequence shown here is derived from an EMBL/GenBank/DDBJ whole genome shotgun (WGS) entry which is preliminary data.</text>
</comment>
<reference evidence="3" key="1">
    <citation type="submission" date="2020-04" db="EMBL/GenBank/DDBJ databases">
        <authorList>
            <person name="Alioto T."/>
            <person name="Alioto T."/>
            <person name="Gomez Garrido J."/>
        </authorList>
    </citation>
    <scope>NUCLEOTIDE SEQUENCE</scope>
    <source>
        <strain evidence="3">A484AB</strain>
    </source>
</reference>
<proteinExistence type="inferred from homology"/>
<evidence type="ECO:0000256" key="2">
    <source>
        <dbReference type="SAM" id="MobiDB-lite"/>
    </source>
</evidence>